<feature type="domain" description="Lon N-terminal" evidence="1">
    <location>
        <begin position="15"/>
        <end position="207"/>
    </location>
</feature>
<proteinExistence type="predicted"/>
<keyword evidence="3" id="KW-1185">Reference proteome</keyword>
<evidence type="ECO:0000313" key="2">
    <source>
        <dbReference type="EMBL" id="MDQ0465335.1"/>
    </source>
</evidence>
<evidence type="ECO:0000259" key="1">
    <source>
        <dbReference type="PROSITE" id="PS51787"/>
    </source>
</evidence>
<dbReference type="InterPro" id="IPR046336">
    <property type="entry name" value="Lon_prtase_N_sf"/>
</dbReference>
<dbReference type="EMBL" id="JAUSVS010000006">
    <property type="protein sequence ID" value="MDQ0465335.1"/>
    <property type="molecule type" value="Genomic_DNA"/>
</dbReference>
<dbReference type="Pfam" id="PF02190">
    <property type="entry name" value="LON_substr_bdg"/>
    <property type="match status" value="1"/>
</dbReference>
<dbReference type="PROSITE" id="PS51787">
    <property type="entry name" value="LON_N"/>
    <property type="match status" value="1"/>
</dbReference>
<reference evidence="2 3" key="1">
    <citation type="submission" date="2023-07" db="EMBL/GenBank/DDBJ databases">
        <title>Genomic Encyclopedia of Type Strains, Phase IV (KMG-IV): sequencing the most valuable type-strain genomes for metagenomic binning, comparative biology and taxonomic classification.</title>
        <authorList>
            <person name="Goeker M."/>
        </authorList>
    </citation>
    <scope>NUCLEOTIDE SEQUENCE [LARGE SCALE GENOMIC DNA]</scope>
    <source>
        <strain evidence="2 3">DSM 18695</strain>
    </source>
</reference>
<protein>
    <submittedName>
        <fullName evidence="2">Lon protease-like protein</fullName>
    </submittedName>
</protein>
<gene>
    <name evidence="2" type="ORF">QO010_003122</name>
</gene>
<dbReference type="Proteomes" id="UP001228905">
    <property type="component" value="Unassembled WGS sequence"/>
</dbReference>
<sequence length="219" mass="24116">MPTGYRKATDLPQVIPVFPLDGALLLPGGQLPLNIFEPRYLNMIDDAMASDRVIGMVQTREGGDRLRPHLAPVGCLGKITAFAETGDGRYMITLTGVCRFTVGDELPVQTPYRQVRANYAPYDGDLRPQDGETLADRQPFLTALKHYLDHRGLEIDWESAQAAPPDALINSLAMALPFEAAEKQVLLEAASLTERRDVLITLLEFDAAGGDDDDRPRLQ</sequence>
<dbReference type="PANTHER" id="PTHR46732">
    <property type="entry name" value="ATP-DEPENDENT PROTEASE LA (LON) DOMAIN PROTEIN"/>
    <property type="match status" value="1"/>
</dbReference>
<dbReference type="SMART" id="SM00464">
    <property type="entry name" value="LON"/>
    <property type="match status" value="1"/>
</dbReference>
<dbReference type="InterPro" id="IPR015947">
    <property type="entry name" value="PUA-like_sf"/>
</dbReference>
<organism evidence="2 3">
    <name type="scientific">Caulobacter ginsengisoli</name>
    <dbReference type="NCBI Taxonomy" id="400775"/>
    <lineage>
        <taxon>Bacteria</taxon>
        <taxon>Pseudomonadati</taxon>
        <taxon>Pseudomonadota</taxon>
        <taxon>Alphaproteobacteria</taxon>
        <taxon>Caulobacterales</taxon>
        <taxon>Caulobacteraceae</taxon>
        <taxon>Caulobacter</taxon>
    </lineage>
</organism>
<accession>A0ABU0ITL8</accession>
<comment type="caution">
    <text evidence="2">The sequence shown here is derived from an EMBL/GenBank/DDBJ whole genome shotgun (WGS) entry which is preliminary data.</text>
</comment>
<evidence type="ECO:0000313" key="3">
    <source>
        <dbReference type="Proteomes" id="UP001228905"/>
    </source>
</evidence>
<dbReference type="RefSeq" id="WP_307350563.1">
    <property type="nucleotide sequence ID" value="NZ_JAUSVS010000006.1"/>
</dbReference>
<dbReference type="PANTHER" id="PTHR46732:SF8">
    <property type="entry name" value="ATP-DEPENDENT PROTEASE LA (LON) DOMAIN PROTEIN"/>
    <property type="match status" value="1"/>
</dbReference>
<dbReference type="InterPro" id="IPR003111">
    <property type="entry name" value="Lon_prtase_N"/>
</dbReference>
<dbReference type="SUPFAM" id="SSF88697">
    <property type="entry name" value="PUA domain-like"/>
    <property type="match status" value="1"/>
</dbReference>
<name>A0ABU0ITL8_9CAUL</name>
<dbReference type="Gene3D" id="2.30.130.40">
    <property type="entry name" value="LON domain-like"/>
    <property type="match status" value="1"/>
</dbReference>